<proteinExistence type="predicted"/>
<dbReference type="EMBL" id="CM040467">
    <property type="protein sequence ID" value="MCI4386117.1"/>
    <property type="molecule type" value="Genomic_DNA"/>
</dbReference>
<protein>
    <submittedName>
        <fullName evidence="1">Uncharacterized protein</fullName>
    </submittedName>
</protein>
<organism evidence="1 2">
    <name type="scientific">Pangasianodon gigas</name>
    <name type="common">Mekong giant catfish</name>
    <name type="synonym">Pangasius gigas</name>
    <dbReference type="NCBI Taxonomy" id="30993"/>
    <lineage>
        <taxon>Eukaryota</taxon>
        <taxon>Metazoa</taxon>
        <taxon>Chordata</taxon>
        <taxon>Craniata</taxon>
        <taxon>Vertebrata</taxon>
        <taxon>Euteleostomi</taxon>
        <taxon>Actinopterygii</taxon>
        <taxon>Neopterygii</taxon>
        <taxon>Teleostei</taxon>
        <taxon>Ostariophysi</taxon>
        <taxon>Siluriformes</taxon>
        <taxon>Pangasiidae</taxon>
        <taxon>Pangasianodon</taxon>
    </lineage>
</organism>
<dbReference type="Proteomes" id="UP000829447">
    <property type="component" value="Linkage Group LG14"/>
</dbReference>
<evidence type="ECO:0000313" key="1">
    <source>
        <dbReference type="EMBL" id="MCI4386117.1"/>
    </source>
</evidence>
<name>A0ACC5X4P3_PANGG</name>
<reference evidence="1 2" key="1">
    <citation type="journal article" date="2022" name="bioRxiv">
        <title>An ancient truncated duplication of the anti-Mullerian hormone receptor type 2 gene is a potential conserved master sex determinant in the Pangasiidae catfish family.</title>
        <authorList>
            <person name="Wen M."/>
            <person name="Pan Q."/>
            <person name="Jouanno E."/>
            <person name="Montfort J."/>
            <person name="Zahm M."/>
            <person name="Cabau C."/>
            <person name="Klopp C."/>
            <person name="Iampietro C."/>
            <person name="Roques C."/>
            <person name="Bouchez O."/>
            <person name="Castinel A."/>
            <person name="Donnadieu C."/>
            <person name="Parrinello H."/>
            <person name="Poncet C."/>
            <person name="Belmonte E."/>
            <person name="Gautier V."/>
            <person name="Avarre J.-C."/>
            <person name="Dugue R."/>
            <person name="Gustiano R."/>
            <person name="Ha T.T.T."/>
            <person name="Campet M."/>
            <person name="Sriphairoj K."/>
            <person name="Ribolli J."/>
            <person name="de Almeida F.L."/>
            <person name="Desvignes T."/>
            <person name="Postlethwait J.H."/>
            <person name="Bucao C.F."/>
            <person name="Robinson-Rechavi M."/>
            <person name="Bobe J."/>
            <person name="Herpin A."/>
            <person name="Guiguen Y."/>
        </authorList>
    </citation>
    <scope>NUCLEOTIDE SEQUENCE [LARGE SCALE GENOMIC DNA]</scope>
    <source>
        <strain evidence="1">YG-Dec2019</strain>
    </source>
</reference>
<gene>
    <name evidence="1" type="ORF">PGIGA_G00058560</name>
</gene>
<comment type="caution">
    <text evidence="1">The sequence shown here is derived from an EMBL/GenBank/DDBJ whole genome shotgun (WGS) entry which is preliminary data.</text>
</comment>
<sequence length="58" mass="6856">MHSVQWYIYYAHFHSLHQHTGATECLIGQRQHISNNKRLCSTCISKHLYLFLILRVAS</sequence>
<accession>A0ACC5X4P3</accession>
<evidence type="ECO:0000313" key="2">
    <source>
        <dbReference type="Proteomes" id="UP000829447"/>
    </source>
</evidence>
<keyword evidence="2" id="KW-1185">Reference proteome</keyword>